<dbReference type="InterPro" id="IPR011059">
    <property type="entry name" value="Metal-dep_hydrolase_composite"/>
</dbReference>
<dbReference type="Proteomes" id="UP001199054">
    <property type="component" value="Unassembled WGS sequence"/>
</dbReference>
<dbReference type="Pfam" id="PF07969">
    <property type="entry name" value="Amidohydro_3"/>
    <property type="match status" value="1"/>
</dbReference>
<keyword evidence="3" id="KW-1185">Reference proteome</keyword>
<dbReference type="InterPro" id="IPR013108">
    <property type="entry name" value="Amidohydro_3"/>
</dbReference>
<name>A0ABS8B291_9ACTN</name>
<dbReference type="NCBIfam" id="NF005748">
    <property type="entry name" value="PRK07572.1"/>
    <property type="match status" value="1"/>
</dbReference>
<protein>
    <submittedName>
        <fullName evidence="2">Cytosine deaminase</fullName>
    </submittedName>
</protein>
<dbReference type="NCBIfam" id="NF006685">
    <property type="entry name" value="PRK09230.1"/>
    <property type="match status" value="1"/>
</dbReference>
<dbReference type="SUPFAM" id="SSF51556">
    <property type="entry name" value="Metallo-dependent hydrolases"/>
    <property type="match status" value="1"/>
</dbReference>
<dbReference type="EMBL" id="JAJAUY010000011">
    <property type="protein sequence ID" value="MCB5178729.1"/>
    <property type="molecule type" value="Genomic_DNA"/>
</dbReference>
<gene>
    <name evidence="2" type="primary">codA</name>
    <name evidence="2" type="ORF">LG632_04925</name>
</gene>
<dbReference type="Gene3D" id="3.20.20.140">
    <property type="entry name" value="Metal-dependent hydrolases"/>
    <property type="match status" value="1"/>
</dbReference>
<dbReference type="PANTHER" id="PTHR32027:SF0">
    <property type="entry name" value="CYTOSINE DEAMINASE"/>
    <property type="match status" value="1"/>
</dbReference>
<organism evidence="2 3">
    <name type="scientific">Streptomyces antimicrobicus</name>
    <dbReference type="NCBI Taxonomy" id="2883108"/>
    <lineage>
        <taxon>Bacteria</taxon>
        <taxon>Bacillati</taxon>
        <taxon>Actinomycetota</taxon>
        <taxon>Actinomycetes</taxon>
        <taxon>Kitasatosporales</taxon>
        <taxon>Streptomycetaceae</taxon>
        <taxon>Streptomyces</taxon>
    </lineage>
</organism>
<evidence type="ECO:0000313" key="3">
    <source>
        <dbReference type="Proteomes" id="UP001199054"/>
    </source>
</evidence>
<dbReference type="RefSeq" id="WP_226725503.1">
    <property type="nucleotide sequence ID" value="NZ_JAJAUY010000011.1"/>
</dbReference>
<accession>A0ABS8B291</accession>
<comment type="caution">
    <text evidence="2">The sequence shown here is derived from an EMBL/GenBank/DDBJ whole genome shotgun (WGS) entry which is preliminary data.</text>
</comment>
<evidence type="ECO:0000259" key="1">
    <source>
        <dbReference type="Pfam" id="PF07969"/>
    </source>
</evidence>
<feature type="domain" description="Amidohydrolase 3" evidence="1">
    <location>
        <begin position="51"/>
        <end position="409"/>
    </location>
</feature>
<dbReference type="PANTHER" id="PTHR32027">
    <property type="entry name" value="CYTOSINE DEAMINASE"/>
    <property type="match status" value="1"/>
</dbReference>
<dbReference type="InterPro" id="IPR052349">
    <property type="entry name" value="Metallo-hydrolase_Enzymes"/>
</dbReference>
<dbReference type="InterPro" id="IPR032466">
    <property type="entry name" value="Metal_Hydrolase"/>
</dbReference>
<dbReference type="CDD" id="cd01293">
    <property type="entry name" value="Bact_CD"/>
    <property type="match status" value="1"/>
</dbReference>
<reference evidence="2 3" key="1">
    <citation type="submission" date="2021-10" db="EMBL/GenBank/DDBJ databases">
        <title>Streptomyces sp. strain SMC 277, a novel streptomycete isolated from soil.</title>
        <authorList>
            <person name="Chanama M."/>
        </authorList>
    </citation>
    <scope>NUCLEOTIDE SEQUENCE [LARGE SCALE GENOMIC DNA]</scope>
    <source>
        <strain evidence="2 3">SMC 277</strain>
    </source>
</reference>
<sequence>MRMIVRGARLYGGGGELSPSLMDVEVGEDGRVARVVPYDDQKEPPATGVLIEAHGDLLSPPFVEPHIHLDTALTAGEPRWNASGTLWEGIACWSARKQSLTREDVVARATEVLRWQAAQGVLHVRTHCDVTDPQLTALDALVEVRDRVREVMTLQIVAFPQEGIVSFPGGQELMRTAVARGADVVGAIPHFEDTREDGVASLHLAFELAERHGLRVDAHCDEIDDEQSRFVEVMAALALRTGLRDRVTASHTTAMGSYNGAYSYKLQRLLRRSGVHLVCNPFANLALQGRFDGYPRRRGLTQVKEMLGAGVNVAFGHDDVMDPWNPLGTGNPLQTALTGLYAAQLTGADEIPTAFSMVTDRAAAVLGLADYAIAPGAPASFVLLPARTPYDALRRQVRPTHVVSHGSVLATTAPTPTRLTWPGEPPAEVSFARPLL</sequence>
<proteinExistence type="predicted"/>
<dbReference type="Gene3D" id="2.30.40.10">
    <property type="entry name" value="Urease, subunit C, domain 1"/>
    <property type="match status" value="1"/>
</dbReference>
<evidence type="ECO:0000313" key="2">
    <source>
        <dbReference type="EMBL" id="MCB5178729.1"/>
    </source>
</evidence>